<dbReference type="GO" id="GO:0006218">
    <property type="term" value="P:uridine catabolic process"/>
    <property type="evidence" value="ECO:0007669"/>
    <property type="project" value="TreeGrafter"/>
</dbReference>
<keyword evidence="6" id="KW-1185">Reference proteome</keyword>
<feature type="domain" description="Nucleoside phosphorylase" evidence="4">
    <location>
        <begin position="94"/>
        <end position="345"/>
    </location>
</feature>
<dbReference type="GO" id="GO:0005829">
    <property type="term" value="C:cytosol"/>
    <property type="evidence" value="ECO:0007669"/>
    <property type="project" value="TreeGrafter"/>
</dbReference>
<dbReference type="SUPFAM" id="SSF53167">
    <property type="entry name" value="Purine and uridine phosphorylases"/>
    <property type="match status" value="1"/>
</dbReference>
<evidence type="ECO:0000313" key="6">
    <source>
        <dbReference type="Proteomes" id="UP000095300"/>
    </source>
</evidence>
<evidence type="ECO:0000259" key="4">
    <source>
        <dbReference type="Pfam" id="PF01048"/>
    </source>
</evidence>
<accession>A0A1I8PMA6</accession>
<feature type="binding site" evidence="2">
    <location>
        <position position="135"/>
    </location>
    <ligand>
        <name>phosphate</name>
        <dbReference type="ChEBI" id="CHEBI:43474"/>
    </ligand>
</feature>
<dbReference type="InterPro" id="IPR000845">
    <property type="entry name" value="Nucleoside_phosphorylase_d"/>
</dbReference>
<dbReference type="OrthoDB" id="204058at2759"/>
<dbReference type="Gene3D" id="3.40.50.1580">
    <property type="entry name" value="Nucleoside phosphorylase domain"/>
    <property type="match status" value="1"/>
</dbReference>
<dbReference type="KEGG" id="scac:106081852"/>
<organism evidence="5 6">
    <name type="scientific">Stomoxys calcitrans</name>
    <name type="common">Stable fly</name>
    <name type="synonym">Conops calcitrans</name>
    <dbReference type="NCBI Taxonomy" id="35570"/>
    <lineage>
        <taxon>Eukaryota</taxon>
        <taxon>Metazoa</taxon>
        <taxon>Ecdysozoa</taxon>
        <taxon>Arthropoda</taxon>
        <taxon>Hexapoda</taxon>
        <taxon>Insecta</taxon>
        <taxon>Pterygota</taxon>
        <taxon>Neoptera</taxon>
        <taxon>Endopterygota</taxon>
        <taxon>Diptera</taxon>
        <taxon>Brachycera</taxon>
        <taxon>Muscomorpha</taxon>
        <taxon>Muscoidea</taxon>
        <taxon>Muscidae</taxon>
        <taxon>Stomoxys</taxon>
    </lineage>
</organism>
<dbReference type="PANTHER" id="PTHR43691">
    <property type="entry name" value="URIDINE PHOSPHORYLASE"/>
    <property type="match status" value="1"/>
</dbReference>
<evidence type="ECO:0000256" key="2">
    <source>
        <dbReference type="PIRSR" id="PIRSR610059-50"/>
    </source>
</evidence>
<reference evidence="5" key="1">
    <citation type="submission" date="2020-05" db="UniProtKB">
        <authorList>
            <consortium name="EnsemblMetazoa"/>
        </authorList>
    </citation>
    <scope>IDENTIFICATION</scope>
    <source>
        <strain evidence="5">USDA</strain>
    </source>
</reference>
<dbReference type="VEuPathDB" id="VectorBase:SCAU009407"/>
<dbReference type="NCBIfam" id="TIGR01719">
    <property type="entry name" value="euk_UDPppase"/>
    <property type="match status" value="1"/>
</dbReference>
<dbReference type="PANTHER" id="PTHR43691:SF11">
    <property type="entry name" value="FI09636P-RELATED"/>
    <property type="match status" value="1"/>
</dbReference>
<dbReference type="STRING" id="35570.A0A1I8PMA6"/>
<gene>
    <name evidence="5" type="primary">106081852</name>
</gene>
<dbReference type="EnsemblMetazoa" id="SCAU009407-RA">
    <property type="protein sequence ID" value="SCAU009407-PA"/>
    <property type="gene ID" value="SCAU009407"/>
</dbReference>
<name>A0A1I8PMA6_STOCA</name>
<feature type="compositionally biased region" description="Basic and acidic residues" evidence="3">
    <location>
        <begin position="10"/>
        <end position="26"/>
    </location>
</feature>
<dbReference type="Proteomes" id="UP000095300">
    <property type="component" value="Unassembled WGS sequence"/>
</dbReference>
<comment type="similarity">
    <text evidence="1">Belongs to the PNP/UDP phosphorylase family.</text>
</comment>
<dbReference type="InterPro" id="IPR035994">
    <property type="entry name" value="Nucleoside_phosphorylase_sf"/>
</dbReference>
<dbReference type="Pfam" id="PF01048">
    <property type="entry name" value="PNP_UDP_1"/>
    <property type="match status" value="1"/>
</dbReference>
<dbReference type="InterPro" id="IPR010059">
    <property type="entry name" value="Uridine_phosphorylase_euk"/>
</dbReference>
<evidence type="ECO:0000256" key="3">
    <source>
        <dbReference type="SAM" id="MobiDB-lite"/>
    </source>
</evidence>
<dbReference type="CDD" id="cd17763">
    <property type="entry name" value="UP_hUPP-like"/>
    <property type="match status" value="1"/>
</dbReference>
<feature type="binding site" evidence="2">
    <location>
        <position position="260"/>
    </location>
    <ligand>
        <name>substrate</name>
    </ligand>
</feature>
<dbReference type="GO" id="GO:0009166">
    <property type="term" value="P:nucleotide catabolic process"/>
    <property type="evidence" value="ECO:0007669"/>
    <property type="project" value="InterPro"/>
</dbReference>
<dbReference type="GO" id="GO:0004850">
    <property type="term" value="F:uridine phosphorylase activity"/>
    <property type="evidence" value="ECO:0007669"/>
    <property type="project" value="InterPro"/>
</dbReference>
<feature type="binding site" evidence="2">
    <location>
        <begin position="179"/>
        <end position="182"/>
    </location>
    <ligand>
        <name>phosphate</name>
        <dbReference type="ChEBI" id="CHEBI:43474"/>
    </ligand>
</feature>
<evidence type="ECO:0000313" key="5">
    <source>
        <dbReference type="EnsemblMetazoa" id="SCAU009407-PA"/>
    </source>
</evidence>
<feature type="region of interest" description="Disordered" evidence="3">
    <location>
        <begin position="1"/>
        <end position="33"/>
    </location>
</feature>
<proteinExistence type="inferred from homology"/>
<sequence>MPPTGIAVDVTDHHHSHQDYKHRFDPTHANGNGAQIAEDEEEDIYREVRKQTRYSDGTVKLRNPNIELMDQDILYHLALGSESHDLNEMFGDVKFVCMGGTPKRMENFAHFIMNEIGYKLPAGTMLQDISAYSYRYSMYKVGPVLCVSHGMGTPSVSILMHEMIKLMYHAKCQDPVFIRIGTCGGIGVEGGTVIITEDALDGQLRNSHEFTILGETIHRPAKLDKKLARELKALASPDDPYDTIIGKTLCTNDFYEGQGRLDGAFCDFSESDKMAYLEKLSANGVVNIEMESTIFAALTYHAGIKAAVVCVALLNRLNGDQVNAPKEVMNEWQARPQILVARYIRKVLAQKGQLKGIFGAQGSIKSPRRFKLVQQESQAHE</sequence>
<dbReference type="AlphaFoldDB" id="A0A1I8PMA6"/>
<feature type="binding site" evidence="2">
    <location>
        <position position="258"/>
    </location>
    <ligand>
        <name>substrate</name>
    </ligand>
</feature>
<evidence type="ECO:0000256" key="1">
    <source>
        <dbReference type="ARBA" id="ARBA00010456"/>
    </source>
</evidence>
<protein>
    <recommendedName>
        <fullName evidence="4">Nucleoside phosphorylase domain-containing protein</fullName>
    </recommendedName>
</protein>